<evidence type="ECO:0000313" key="12">
    <source>
        <dbReference type="Proteomes" id="UP000327179"/>
    </source>
</evidence>
<accession>A0A5J6QNQ6</accession>
<dbReference type="InterPro" id="IPR005860">
    <property type="entry name" value="CobD"/>
</dbReference>
<reference evidence="11 12" key="1">
    <citation type="submission" date="2019-08" db="EMBL/GenBank/DDBJ databases">
        <title>Whole-genome Sequencing of e-waste polymer degrading bacterium Pseudomonas sp. strain PE08.</title>
        <authorList>
            <person name="Kirdat K."/>
            <person name="Debbarma P."/>
            <person name="Narawade N."/>
            <person name="Suyal D."/>
            <person name="Thorat V."/>
            <person name="Shouche Y."/>
            <person name="Goel R."/>
            <person name="Yadav A."/>
        </authorList>
    </citation>
    <scope>NUCLEOTIDE SEQUENCE [LARGE SCALE GENOMIC DNA]</scope>
    <source>
        <strain evidence="11 12">PE08</strain>
    </source>
</reference>
<dbReference type="RefSeq" id="WP_151135499.1">
    <property type="nucleotide sequence ID" value="NZ_CP043311.1"/>
</dbReference>
<evidence type="ECO:0000256" key="9">
    <source>
        <dbReference type="ARBA" id="ARBA00048531"/>
    </source>
</evidence>
<evidence type="ECO:0000256" key="4">
    <source>
        <dbReference type="ARBA" id="ARBA00012285"/>
    </source>
</evidence>
<evidence type="ECO:0000259" key="10">
    <source>
        <dbReference type="Pfam" id="PF00155"/>
    </source>
</evidence>
<dbReference type="UniPathway" id="UPA00148"/>
<dbReference type="Proteomes" id="UP000327179">
    <property type="component" value="Chromosome"/>
</dbReference>
<evidence type="ECO:0000256" key="5">
    <source>
        <dbReference type="ARBA" id="ARBA00022573"/>
    </source>
</evidence>
<dbReference type="InterPro" id="IPR015421">
    <property type="entry name" value="PyrdxlP-dep_Trfase_major"/>
</dbReference>
<dbReference type="PANTHER" id="PTHR42885:SF1">
    <property type="entry name" value="THREONINE-PHOSPHATE DECARBOXYLASE"/>
    <property type="match status" value="1"/>
</dbReference>
<dbReference type="AlphaFoldDB" id="A0A5J6QNQ6"/>
<sequence length="330" mass="36600">MLEHGGRLRAAARHYGIAEADWLDLSTGIAPYGWDLPPIPAAAWARLPELEDGLEEAARRYYGCASLLPVAGSQAAIQALPRLRERSRVGVISPCYAEHAHAWRREGHELEALDAQTAERELERFDVLLVVNPNNPTGQRLDRQTLLEWRARLAEKGGWLLVDEAFMDCTPQESLAGDCPLPGLVVLRSFGKFFGLAGIRLGFVLAEPQLLQRLEEWLGPWAVSGPARALARALLQDQAGQARQREALLRDGQRLESLLRDCGLPTSGGTALFQRLLRDDAQALHEFLAARGILTRLFETPASLRFGLPPDEAGWERLGRGLIDYTKERP</sequence>
<dbReference type="NCBIfam" id="TIGR01140">
    <property type="entry name" value="L_thr_O3P_dcar"/>
    <property type="match status" value="1"/>
</dbReference>
<dbReference type="PANTHER" id="PTHR42885">
    <property type="entry name" value="HISTIDINOL-PHOSPHATE AMINOTRANSFERASE-RELATED"/>
    <property type="match status" value="1"/>
</dbReference>
<dbReference type="InterPro" id="IPR004839">
    <property type="entry name" value="Aminotransferase_I/II_large"/>
</dbReference>
<evidence type="ECO:0000256" key="3">
    <source>
        <dbReference type="ARBA" id="ARBA00004953"/>
    </source>
</evidence>
<evidence type="ECO:0000256" key="7">
    <source>
        <dbReference type="ARBA" id="ARBA00023239"/>
    </source>
</evidence>
<evidence type="ECO:0000313" key="11">
    <source>
        <dbReference type="EMBL" id="QEY64144.1"/>
    </source>
</evidence>
<organism evidence="11 12">
    <name type="scientific">Metapseudomonas lalkuanensis</name>
    <dbReference type="NCBI Taxonomy" id="2604832"/>
    <lineage>
        <taxon>Bacteria</taxon>
        <taxon>Pseudomonadati</taxon>
        <taxon>Pseudomonadota</taxon>
        <taxon>Gammaproteobacteria</taxon>
        <taxon>Pseudomonadales</taxon>
        <taxon>Pseudomonadaceae</taxon>
        <taxon>Metapseudomonas</taxon>
    </lineage>
</organism>
<gene>
    <name evidence="11" type="ORF">FXN65_19550</name>
</gene>
<evidence type="ECO:0000256" key="8">
    <source>
        <dbReference type="ARBA" id="ARBA00029996"/>
    </source>
</evidence>
<dbReference type="CDD" id="cd00609">
    <property type="entry name" value="AAT_like"/>
    <property type="match status" value="1"/>
</dbReference>
<dbReference type="GO" id="GO:0009236">
    <property type="term" value="P:cobalamin biosynthetic process"/>
    <property type="evidence" value="ECO:0007669"/>
    <property type="project" value="UniProtKB-UniPathway"/>
</dbReference>
<dbReference type="PROSITE" id="PS00105">
    <property type="entry name" value="AA_TRANSFER_CLASS_1"/>
    <property type="match status" value="1"/>
</dbReference>
<keyword evidence="5" id="KW-0169">Cobalamin biosynthesis</keyword>
<keyword evidence="6" id="KW-0663">Pyridoxal phosphate</keyword>
<keyword evidence="12" id="KW-1185">Reference proteome</keyword>
<evidence type="ECO:0000256" key="2">
    <source>
        <dbReference type="ARBA" id="ARBA00003444"/>
    </source>
</evidence>
<comment type="cofactor">
    <cofactor evidence="1">
        <name>pyridoxal 5'-phosphate</name>
        <dbReference type="ChEBI" id="CHEBI:597326"/>
    </cofactor>
</comment>
<dbReference type="KEGG" id="plal:FXN65_19550"/>
<name>A0A5J6QNQ6_9GAMM</name>
<comment type="function">
    <text evidence="2">Decarboxylates L-threonine-O-3-phosphate to yield (R)-1-amino-2-propanol O-2-phosphate, the precursor for the linkage between the nucleotide loop and the corrin ring in cobalamin.</text>
</comment>
<dbReference type="SUPFAM" id="SSF53383">
    <property type="entry name" value="PLP-dependent transferases"/>
    <property type="match status" value="1"/>
</dbReference>
<dbReference type="Gene3D" id="3.90.1150.10">
    <property type="entry name" value="Aspartate Aminotransferase, domain 1"/>
    <property type="match status" value="1"/>
</dbReference>
<protein>
    <recommendedName>
        <fullName evidence="4">threonine-phosphate decarboxylase</fullName>
        <ecNumber evidence="4">4.1.1.81</ecNumber>
    </recommendedName>
    <alternativeName>
        <fullName evidence="8">L-threonine-O-3-phosphate decarboxylase</fullName>
    </alternativeName>
</protein>
<dbReference type="EC" id="4.1.1.81" evidence="4"/>
<evidence type="ECO:0000256" key="6">
    <source>
        <dbReference type="ARBA" id="ARBA00022898"/>
    </source>
</evidence>
<comment type="catalytic activity">
    <reaction evidence="9">
        <text>O-phospho-L-threonine + H(+) = (R)-1-aminopropan-2-yl phosphate + CO2</text>
        <dbReference type="Rhea" id="RHEA:11492"/>
        <dbReference type="ChEBI" id="CHEBI:15378"/>
        <dbReference type="ChEBI" id="CHEBI:16526"/>
        <dbReference type="ChEBI" id="CHEBI:58563"/>
        <dbReference type="ChEBI" id="CHEBI:58675"/>
        <dbReference type="EC" id="4.1.1.81"/>
    </reaction>
</comment>
<dbReference type="GO" id="GO:0048472">
    <property type="term" value="F:threonine-phosphate decarboxylase activity"/>
    <property type="evidence" value="ECO:0007669"/>
    <property type="project" value="UniProtKB-EC"/>
</dbReference>
<dbReference type="InterPro" id="IPR015424">
    <property type="entry name" value="PyrdxlP-dep_Trfase"/>
</dbReference>
<feature type="domain" description="Aminotransferase class I/classII large" evidence="10">
    <location>
        <begin position="53"/>
        <end position="308"/>
    </location>
</feature>
<dbReference type="Pfam" id="PF00155">
    <property type="entry name" value="Aminotran_1_2"/>
    <property type="match status" value="1"/>
</dbReference>
<comment type="pathway">
    <text evidence="3">Cofactor biosynthesis; adenosylcobalamin biosynthesis.</text>
</comment>
<keyword evidence="7 11" id="KW-0456">Lyase</keyword>
<dbReference type="EMBL" id="CP043311">
    <property type="protein sequence ID" value="QEY64144.1"/>
    <property type="molecule type" value="Genomic_DNA"/>
</dbReference>
<dbReference type="InterPro" id="IPR004838">
    <property type="entry name" value="NHTrfase_class1_PyrdxlP-BS"/>
</dbReference>
<dbReference type="InterPro" id="IPR015422">
    <property type="entry name" value="PyrdxlP-dep_Trfase_small"/>
</dbReference>
<evidence type="ECO:0000256" key="1">
    <source>
        <dbReference type="ARBA" id="ARBA00001933"/>
    </source>
</evidence>
<proteinExistence type="predicted"/>
<dbReference type="Gene3D" id="3.40.640.10">
    <property type="entry name" value="Type I PLP-dependent aspartate aminotransferase-like (Major domain)"/>
    <property type="match status" value="1"/>
</dbReference>
<dbReference type="GO" id="GO:0030170">
    <property type="term" value="F:pyridoxal phosphate binding"/>
    <property type="evidence" value="ECO:0007669"/>
    <property type="project" value="InterPro"/>
</dbReference>